<dbReference type="Gene3D" id="3.80.10.10">
    <property type="entry name" value="Ribonuclease Inhibitor"/>
    <property type="match status" value="1"/>
</dbReference>
<name>A0A7G3ZIR5_9SACH</name>
<dbReference type="Proteomes" id="UP000515788">
    <property type="component" value="Chromosome 5"/>
</dbReference>
<sequence length="451" mass="51753">MGNKCRPKKVKAPYRKYVAGQGHSRTYGFTPTTSPAVEEIYGEECITEFARDNDVEGIDKVQEHCSNRKSTDSIVHFKARQNESMGSLDPFRKTSDEEKENLGDMRLPWEIQALILKFSDEPFDPSYLLVCKVWYLLCLPLIYRHPALNCRNFNSFVDAVISNRKKKIGGYVEELNLASIMQSGRNSFVSRLLRRCSPSLQKFTAPQTSFGYAPLISLKSCLQLKYLDLGLVSETVKLEQLFAAIKNFKHLTHLAFPRSSINCDGFREFQWPENLQYLKLSGGITNEFVRETQWPRSITTLEFSYCPKVDEHAVYRVLSQIGDNLQHLYFHYPMPSLHENALDYVFRYSSRLISIQLMVDYCSRWVFSEHMLASLVYPRPLRTIYLECSGSLGLASKIHPDDFTIAIMESRLPCLKNISVSSKLGWDMNSDDVSDLVSVFEDQGGSLYLSY</sequence>
<keyword evidence="2" id="KW-1185">Reference proteome</keyword>
<dbReference type="InterPro" id="IPR032675">
    <property type="entry name" value="LRR_dom_sf"/>
</dbReference>
<dbReference type="GeneID" id="59326597"/>
<evidence type="ECO:0000313" key="1">
    <source>
        <dbReference type="EMBL" id="QLL33401.1"/>
    </source>
</evidence>
<dbReference type="OrthoDB" id="2125396at2759"/>
<dbReference type="RefSeq" id="XP_037140075.1">
    <property type="nucleotide sequence ID" value="XM_037284179.1"/>
</dbReference>
<accession>A0A7G3ZIR5</accession>
<proteinExistence type="predicted"/>
<organism evidence="1 2">
    <name type="scientific">Torulaspora globosa</name>
    <dbReference type="NCBI Taxonomy" id="48254"/>
    <lineage>
        <taxon>Eukaryota</taxon>
        <taxon>Fungi</taxon>
        <taxon>Dikarya</taxon>
        <taxon>Ascomycota</taxon>
        <taxon>Saccharomycotina</taxon>
        <taxon>Saccharomycetes</taxon>
        <taxon>Saccharomycetales</taxon>
        <taxon>Saccharomycetaceae</taxon>
        <taxon>Torulaspora</taxon>
    </lineage>
</organism>
<dbReference type="EMBL" id="CP059250">
    <property type="protein sequence ID" value="QLL33401.1"/>
    <property type="molecule type" value="Genomic_DNA"/>
</dbReference>
<dbReference type="KEGG" id="tgb:HG536_0E03120"/>
<protein>
    <recommendedName>
        <fullName evidence="3">F-box domain-containing protein</fullName>
    </recommendedName>
</protein>
<reference evidence="1 2" key="1">
    <citation type="submission" date="2020-06" db="EMBL/GenBank/DDBJ databases">
        <title>The yeast mating-type switching endonuclease HO is a domesticated member of an unorthodox homing genetic element family.</title>
        <authorList>
            <person name="Coughlan A.Y."/>
            <person name="Lombardi L."/>
            <person name="Braun-Galleani S."/>
            <person name="Martos A.R."/>
            <person name="Galeote V."/>
            <person name="Bigey F."/>
            <person name="Dequin S."/>
            <person name="Byrne K.P."/>
            <person name="Wolfe K.H."/>
        </authorList>
    </citation>
    <scope>NUCLEOTIDE SEQUENCE [LARGE SCALE GENOMIC DNA]</scope>
    <source>
        <strain evidence="1 2">CBS764</strain>
    </source>
</reference>
<evidence type="ECO:0000313" key="2">
    <source>
        <dbReference type="Proteomes" id="UP000515788"/>
    </source>
</evidence>
<evidence type="ECO:0008006" key="3">
    <source>
        <dbReference type="Google" id="ProtNLM"/>
    </source>
</evidence>
<dbReference type="AlphaFoldDB" id="A0A7G3ZIR5"/>
<dbReference type="SUPFAM" id="SSF52047">
    <property type="entry name" value="RNI-like"/>
    <property type="match status" value="1"/>
</dbReference>
<gene>
    <name evidence="1" type="ORF">HG536_0E03120</name>
</gene>